<sequence>MTDLNIGEIYATALDTTFMPIPGDPPDNWETLVDLIKDRIIASKLLSVDYVSPVLRKIVDRDGVLNAPQHIDPVLDLANGSHLLDDNALQASTGCVISNQQEVQQVENGARFYIRSLTLTAGQLRAILLDYEQHFADTILVDAFREQIVPEQIQDAQPVYVRYVGCTEARTPSRLGNFLTSAQRASDLHGLVCQVFELPSLFVASEQGVIDQALVDATEQVLIHLMGRPVLLNSQPGGFYRQYMPEDEDLNDSGAADDLKILSIYFRNVLVPEPEEQQLPMVVNHNVQEIDGNIQQVFM</sequence>
<dbReference type="VEuPathDB" id="FungiDB:LCOR_11375.1"/>
<accession>A0A068SE13</accession>
<comment type="caution">
    <text evidence="1">The sequence shown here is derived from an EMBL/GenBank/DDBJ whole genome shotgun (WGS) entry which is preliminary data.</text>
</comment>
<gene>
    <name evidence="1" type="ORF">LCOR_11375.1</name>
</gene>
<dbReference type="STRING" id="1263082.A0A068SE13"/>
<evidence type="ECO:0000313" key="1">
    <source>
        <dbReference type="EMBL" id="CDH60593.1"/>
    </source>
</evidence>
<dbReference type="EMBL" id="CBTN010000098">
    <property type="protein sequence ID" value="CDH60593.1"/>
    <property type="molecule type" value="Genomic_DNA"/>
</dbReference>
<evidence type="ECO:0000313" key="2">
    <source>
        <dbReference type="Proteomes" id="UP000027586"/>
    </source>
</evidence>
<organism evidence="1 2">
    <name type="scientific">Lichtheimia corymbifera JMRC:FSU:9682</name>
    <dbReference type="NCBI Taxonomy" id="1263082"/>
    <lineage>
        <taxon>Eukaryota</taxon>
        <taxon>Fungi</taxon>
        <taxon>Fungi incertae sedis</taxon>
        <taxon>Mucoromycota</taxon>
        <taxon>Mucoromycotina</taxon>
        <taxon>Mucoromycetes</taxon>
        <taxon>Mucorales</taxon>
        <taxon>Lichtheimiaceae</taxon>
        <taxon>Lichtheimia</taxon>
    </lineage>
</organism>
<dbReference type="AlphaFoldDB" id="A0A068SE13"/>
<dbReference type="OrthoDB" id="10664392at2759"/>
<proteinExistence type="predicted"/>
<dbReference type="Proteomes" id="UP000027586">
    <property type="component" value="Unassembled WGS sequence"/>
</dbReference>
<name>A0A068SE13_9FUNG</name>
<protein>
    <submittedName>
        <fullName evidence="1">Uncharacterized protein</fullName>
    </submittedName>
</protein>
<reference evidence="1" key="1">
    <citation type="submission" date="2013-08" db="EMBL/GenBank/DDBJ databases">
        <title>Gene expansion shapes genome architecture in the human pathogen Lichtheimia corymbifera: an evolutionary genomics analysis in the ancient terrestrial Mucorales (Mucoromycotina).</title>
        <authorList>
            <person name="Schwartze V.U."/>
            <person name="Winter S."/>
            <person name="Shelest E."/>
            <person name="Marcet-Houben M."/>
            <person name="Horn F."/>
            <person name="Wehner S."/>
            <person name="Hoffmann K."/>
            <person name="Riege K."/>
            <person name="Sammeth M."/>
            <person name="Nowrousian M."/>
            <person name="Valiante V."/>
            <person name="Linde J."/>
            <person name="Jacobsen I.D."/>
            <person name="Marz M."/>
            <person name="Brakhage A.A."/>
            <person name="Gabaldon T."/>
            <person name="Bocker S."/>
            <person name="Voigt K."/>
        </authorList>
    </citation>
    <scope>NUCLEOTIDE SEQUENCE [LARGE SCALE GENOMIC DNA]</scope>
    <source>
        <strain evidence="1">FSU 9682</strain>
    </source>
</reference>
<keyword evidence="2" id="KW-1185">Reference proteome</keyword>